<dbReference type="Proteomes" id="UP000193884">
    <property type="component" value="Unassembled WGS sequence"/>
</dbReference>
<reference evidence="1 2" key="1">
    <citation type="submission" date="2017-03" db="EMBL/GenBank/DDBJ databases">
        <title>Whole genome sequences of fourteen strains of Bradyrhizobium canariense and one strain of Bradyrhizobium japonicum isolated from Lupinus (Papilionoideae: Genisteae) species in Algeria.</title>
        <authorList>
            <person name="Crovadore J."/>
            <person name="Chekireb D."/>
            <person name="Brachmann A."/>
            <person name="Chablais R."/>
            <person name="Cochard B."/>
            <person name="Lefort F."/>
        </authorList>
    </citation>
    <scope>NUCLEOTIDE SEQUENCE [LARGE SCALE GENOMIC DNA]</scope>
    <source>
        <strain evidence="1 2">UBMAN05</strain>
    </source>
</reference>
<proteinExistence type="predicted"/>
<dbReference type="EMBL" id="NAFK01000086">
    <property type="protein sequence ID" value="OSJ36533.1"/>
    <property type="molecule type" value="Genomic_DNA"/>
</dbReference>
<evidence type="ECO:0000313" key="1">
    <source>
        <dbReference type="EMBL" id="OSJ36533.1"/>
    </source>
</evidence>
<keyword evidence="2" id="KW-1185">Reference proteome</keyword>
<sequence length="62" mass="6709">MVIRRHARAAPFGILIRLGRQPHQGRTIDGVEELTAAGTELAHQAGIEVVDSMRIATFNSAT</sequence>
<comment type="caution">
    <text evidence="1">The sequence shown here is derived from an EMBL/GenBank/DDBJ whole genome shotgun (WGS) entry which is preliminary data.</text>
</comment>
<accession>A0ABX3XC75</accession>
<gene>
    <name evidence="1" type="ORF">BST63_00600</name>
</gene>
<dbReference type="RefSeq" id="WP_085383133.1">
    <property type="nucleotide sequence ID" value="NZ_NAFJ01000059.1"/>
</dbReference>
<evidence type="ECO:0000313" key="2">
    <source>
        <dbReference type="Proteomes" id="UP000193884"/>
    </source>
</evidence>
<name>A0ABX3XC75_9BRAD</name>
<protein>
    <submittedName>
        <fullName evidence="1">Uncharacterized protein</fullName>
    </submittedName>
</protein>
<organism evidence="1 2">
    <name type="scientific">Bradyrhizobium canariense</name>
    <dbReference type="NCBI Taxonomy" id="255045"/>
    <lineage>
        <taxon>Bacteria</taxon>
        <taxon>Pseudomonadati</taxon>
        <taxon>Pseudomonadota</taxon>
        <taxon>Alphaproteobacteria</taxon>
        <taxon>Hyphomicrobiales</taxon>
        <taxon>Nitrobacteraceae</taxon>
        <taxon>Bradyrhizobium</taxon>
    </lineage>
</organism>